<name>A0ABY9T224_BREBE</name>
<dbReference type="Proteomes" id="UP001256827">
    <property type="component" value="Chromosome"/>
</dbReference>
<evidence type="ECO:0000313" key="1">
    <source>
        <dbReference type="EMBL" id="WNC13924.1"/>
    </source>
</evidence>
<dbReference type="RefSeq" id="WP_310765665.1">
    <property type="nucleotide sequence ID" value="NZ_CP134050.1"/>
</dbReference>
<gene>
    <name evidence="1" type="ORF">RGB73_25090</name>
</gene>
<protein>
    <submittedName>
        <fullName evidence="1">Uncharacterized protein</fullName>
    </submittedName>
</protein>
<dbReference type="EMBL" id="CP134050">
    <property type="protein sequence ID" value="WNC13924.1"/>
    <property type="molecule type" value="Genomic_DNA"/>
</dbReference>
<organism evidence="1 2">
    <name type="scientific">Brevibacillus brevis</name>
    <name type="common">Bacillus brevis</name>
    <dbReference type="NCBI Taxonomy" id="1393"/>
    <lineage>
        <taxon>Bacteria</taxon>
        <taxon>Bacillati</taxon>
        <taxon>Bacillota</taxon>
        <taxon>Bacilli</taxon>
        <taxon>Bacillales</taxon>
        <taxon>Paenibacillaceae</taxon>
        <taxon>Brevibacillus</taxon>
    </lineage>
</organism>
<proteinExistence type="predicted"/>
<sequence length="94" mass="10631">MSYLCPVCNGLAVFSQTCPGCGGGLSDVGRLYDYYGPYSPYREIDDTKMDNAYPDRQRHQCLHTGWCPQCGEEHVVIVKEWTADELNAQKDAYE</sequence>
<evidence type="ECO:0000313" key="2">
    <source>
        <dbReference type="Proteomes" id="UP001256827"/>
    </source>
</evidence>
<keyword evidence="2" id="KW-1185">Reference proteome</keyword>
<accession>A0ABY9T224</accession>
<reference evidence="1 2" key="1">
    <citation type="submission" date="2023-09" db="EMBL/GenBank/DDBJ databases">
        <title>Complete Genome and Methylome dissection of Bacillus brevis NEB573 original source of BbsI restriction endonuclease.</title>
        <authorList>
            <person name="Fomenkov A."/>
            <person name="Roberts R.D."/>
        </authorList>
    </citation>
    <scope>NUCLEOTIDE SEQUENCE [LARGE SCALE GENOMIC DNA]</scope>
    <source>
        <strain evidence="1 2">NEB573</strain>
    </source>
</reference>